<dbReference type="Pfam" id="PF25601">
    <property type="entry name" value="AAA_lid_14"/>
    <property type="match status" value="1"/>
</dbReference>
<dbReference type="AlphaFoldDB" id="A0A1H9TQM1"/>
<dbReference type="Pfam" id="PF00158">
    <property type="entry name" value="Sigma54_activat"/>
    <property type="match status" value="1"/>
</dbReference>
<dbReference type="Gene3D" id="3.30.450.40">
    <property type="match status" value="1"/>
</dbReference>
<keyword evidence="1" id="KW-0547">Nucleotide-binding</keyword>
<dbReference type="PANTHER" id="PTHR32071:SF101">
    <property type="entry name" value="ACETOIN DEHYDROGENASE OPERON TRANSCRIPTIONAL ACTIVATOR ACOR"/>
    <property type="match status" value="1"/>
</dbReference>
<dbReference type="InterPro" id="IPR002078">
    <property type="entry name" value="Sigma_54_int"/>
</dbReference>
<evidence type="ECO:0000256" key="2">
    <source>
        <dbReference type="ARBA" id="ARBA00022840"/>
    </source>
</evidence>
<dbReference type="PROSITE" id="PS00688">
    <property type="entry name" value="SIGMA54_INTERACT_3"/>
    <property type="match status" value="1"/>
</dbReference>
<keyword evidence="3" id="KW-0805">Transcription regulation</keyword>
<gene>
    <name evidence="7" type="ORF">SAMN05518684_10625</name>
</gene>
<proteinExistence type="predicted"/>
<dbReference type="STRING" id="1601833.SAMN05518684_10625"/>
<dbReference type="RefSeq" id="WP_177174253.1">
    <property type="nucleotide sequence ID" value="NZ_FOGT01000006.1"/>
</dbReference>
<dbReference type="InterPro" id="IPR003593">
    <property type="entry name" value="AAA+_ATPase"/>
</dbReference>
<evidence type="ECO:0000256" key="5">
    <source>
        <dbReference type="ARBA" id="ARBA00023163"/>
    </source>
</evidence>
<feature type="domain" description="Sigma-54 factor interaction" evidence="6">
    <location>
        <begin position="311"/>
        <end position="536"/>
    </location>
</feature>
<dbReference type="FunFam" id="3.40.50.300:FF:000006">
    <property type="entry name" value="DNA-binding transcriptional regulator NtrC"/>
    <property type="match status" value="1"/>
</dbReference>
<dbReference type="InterPro" id="IPR027417">
    <property type="entry name" value="P-loop_NTPase"/>
</dbReference>
<dbReference type="InterPro" id="IPR058031">
    <property type="entry name" value="AAA_lid_NorR"/>
</dbReference>
<keyword evidence="2" id="KW-0067">ATP-binding</keyword>
<name>A0A1H9TQM1_9BACI</name>
<dbReference type="InterPro" id="IPR002197">
    <property type="entry name" value="HTH_Fis"/>
</dbReference>
<dbReference type="PROSITE" id="PS00676">
    <property type="entry name" value="SIGMA54_INTERACT_2"/>
    <property type="match status" value="1"/>
</dbReference>
<evidence type="ECO:0000256" key="1">
    <source>
        <dbReference type="ARBA" id="ARBA00022741"/>
    </source>
</evidence>
<dbReference type="SUPFAM" id="SSF52540">
    <property type="entry name" value="P-loop containing nucleoside triphosphate hydrolases"/>
    <property type="match status" value="1"/>
</dbReference>
<evidence type="ECO:0000256" key="3">
    <source>
        <dbReference type="ARBA" id="ARBA00023015"/>
    </source>
</evidence>
<dbReference type="CDD" id="cd00009">
    <property type="entry name" value="AAA"/>
    <property type="match status" value="1"/>
</dbReference>
<keyword evidence="5" id="KW-0804">Transcription</keyword>
<sequence>MEEKLKKQVWTRFVKEGALDSDRMNKRIMESWYFCRQSGVNPYDGKGIQLLSLGDLKERQRQNARLIEAAAPFLNNLHSLFKHTKSILLLIDPEGYVLKVVGEKDAINSAREINFVEGVKWTEEEVGTNAIGTALRNQEPITVIGAEHYSVASQNWVCSAAPIKDEDGNLLGVLDVSTRVGACEHDHTLGAVVASAYAIEHEWHKQMKEDELELMGRALQFRDSSPYLLCNRMNKIIHVPHSLNSLSDLRHKPLTDEAIKTTGWDVKMKTPVYSERSDRVIGYQVFVSESERPVQAASVIPEKKPFQFPGVKGVSSAFQKTLEQAEQAAAFDIPVHLTGETGTGKGLLARAIHDHSPRHQGPFVEMNCGAVPSTLIESELFGYAPGAFTGAKKSGYKGRLLQADGGTLFLDEIGEIPLAMQVALLKVLDHQQVTAIGSHRAEQLNFRLITATNRDLMSMVKEGTMREDFFYRLYVYPVHLPSLKERYDDIVHLISWYCDKHNWSIHWRDGAEQIFRNMSWPGNIRQLINCLDRLRVTFPVQLPADLEKIKEVMNGLYIQKLTDAEAPSHNMTYREEIEKQEIKKAIEAAGGRASAAIRLLDMPRSTFYRKVKKYQL</sequence>
<dbReference type="Pfam" id="PF02954">
    <property type="entry name" value="HTH_8"/>
    <property type="match status" value="1"/>
</dbReference>
<dbReference type="PROSITE" id="PS50045">
    <property type="entry name" value="SIGMA54_INTERACT_4"/>
    <property type="match status" value="1"/>
</dbReference>
<evidence type="ECO:0000313" key="7">
    <source>
        <dbReference type="EMBL" id="SER99445.1"/>
    </source>
</evidence>
<organism evidence="7 8">
    <name type="scientific">Salipaludibacillus aurantiacus</name>
    <dbReference type="NCBI Taxonomy" id="1601833"/>
    <lineage>
        <taxon>Bacteria</taxon>
        <taxon>Bacillati</taxon>
        <taxon>Bacillota</taxon>
        <taxon>Bacilli</taxon>
        <taxon>Bacillales</taxon>
        <taxon>Bacillaceae</taxon>
    </lineage>
</organism>
<dbReference type="SUPFAM" id="SSF55781">
    <property type="entry name" value="GAF domain-like"/>
    <property type="match status" value="1"/>
</dbReference>
<dbReference type="Gene3D" id="1.10.8.60">
    <property type="match status" value="1"/>
</dbReference>
<evidence type="ECO:0000259" key="6">
    <source>
        <dbReference type="PROSITE" id="PS50045"/>
    </source>
</evidence>
<dbReference type="PANTHER" id="PTHR32071">
    <property type="entry name" value="TRANSCRIPTIONAL REGULATORY PROTEIN"/>
    <property type="match status" value="1"/>
</dbReference>
<dbReference type="SUPFAM" id="SSF46689">
    <property type="entry name" value="Homeodomain-like"/>
    <property type="match status" value="1"/>
</dbReference>
<evidence type="ECO:0000313" key="8">
    <source>
        <dbReference type="Proteomes" id="UP000198571"/>
    </source>
</evidence>
<dbReference type="Proteomes" id="UP000198571">
    <property type="component" value="Unassembled WGS sequence"/>
</dbReference>
<keyword evidence="4" id="KW-0238">DNA-binding</keyword>
<evidence type="ECO:0000256" key="4">
    <source>
        <dbReference type="ARBA" id="ARBA00023125"/>
    </source>
</evidence>
<dbReference type="SMART" id="SM00382">
    <property type="entry name" value="AAA"/>
    <property type="match status" value="1"/>
</dbReference>
<keyword evidence="8" id="KW-1185">Reference proteome</keyword>
<dbReference type="GO" id="GO:0006355">
    <property type="term" value="P:regulation of DNA-templated transcription"/>
    <property type="evidence" value="ECO:0007669"/>
    <property type="project" value="InterPro"/>
</dbReference>
<dbReference type="InterPro" id="IPR025944">
    <property type="entry name" value="Sigma_54_int_dom_CS"/>
</dbReference>
<accession>A0A1H9TQM1</accession>
<dbReference type="Gene3D" id="1.10.10.60">
    <property type="entry name" value="Homeodomain-like"/>
    <property type="match status" value="1"/>
</dbReference>
<dbReference type="GO" id="GO:0005524">
    <property type="term" value="F:ATP binding"/>
    <property type="evidence" value="ECO:0007669"/>
    <property type="project" value="UniProtKB-KW"/>
</dbReference>
<dbReference type="InterPro" id="IPR025943">
    <property type="entry name" value="Sigma_54_int_dom_ATP-bd_2"/>
</dbReference>
<dbReference type="InterPro" id="IPR029016">
    <property type="entry name" value="GAF-like_dom_sf"/>
</dbReference>
<dbReference type="Gene3D" id="3.40.50.300">
    <property type="entry name" value="P-loop containing nucleotide triphosphate hydrolases"/>
    <property type="match status" value="1"/>
</dbReference>
<dbReference type="EMBL" id="FOGT01000006">
    <property type="protein sequence ID" value="SER99445.1"/>
    <property type="molecule type" value="Genomic_DNA"/>
</dbReference>
<reference evidence="8" key="1">
    <citation type="submission" date="2016-10" db="EMBL/GenBank/DDBJ databases">
        <authorList>
            <person name="Varghese N."/>
            <person name="Submissions S."/>
        </authorList>
    </citation>
    <scope>NUCLEOTIDE SEQUENCE [LARGE SCALE GENOMIC DNA]</scope>
    <source>
        <strain evidence="8">S9</strain>
    </source>
</reference>
<dbReference type="GO" id="GO:0043565">
    <property type="term" value="F:sequence-specific DNA binding"/>
    <property type="evidence" value="ECO:0007669"/>
    <property type="project" value="InterPro"/>
</dbReference>
<dbReference type="InterPro" id="IPR009057">
    <property type="entry name" value="Homeodomain-like_sf"/>
</dbReference>
<protein>
    <submittedName>
        <fullName evidence="7">Transcriptional regulator of acetoin/glycerol metabolism</fullName>
    </submittedName>
</protein>